<dbReference type="InterPro" id="IPR017871">
    <property type="entry name" value="ABC_transporter-like_CS"/>
</dbReference>
<proteinExistence type="predicted"/>
<keyword evidence="1" id="KW-0813">Transport</keyword>
<dbReference type="EMBL" id="CAEZZF010000002">
    <property type="protein sequence ID" value="CAB4742324.1"/>
    <property type="molecule type" value="Genomic_DNA"/>
</dbReference>
<dbReference type="FunFam" id="3.40.50.300:FF:000421">
    <property type="entry name" value="Branched-chain amino acid ABC transporter ATP-binding protein"/>
    <property type="match status" value="1"/>
</dbReference>
<keyword evidence="2" id="KW-0547">Nucleotide-binding</keyword>
<dbReference type="InterPro" id="IPR051120">
    <property type="entry name" value="ABC_AA/LPS_Transport"/>
</dbReference>
<evidence type="ECO:0000256" key="2">
    <source>
        <dbReference type="ARBA" id="ARBA00022741"/>
    </source>
</evidence>
<name>A0A6J7TLD2_9ZZZZ</name>
<dbReference type="GO" id="GO:0016887">
    <property type="term" value="F:ATP hydrolysis activity"/>
    <property type="evidence" value="ECO:0007669"/>
    <property type="project" value="InterPro"/>
</dbReference>
<accession>A0A6J7TLD2</accession>
<dbReference type="PROSITE" id="PS50893">
    <property type="entry name" value="ABC_TRANSPORTER_2"/>
    <property type="match status" value="1"/>
</dbReference>
<dbReference type="SMART" id="SM00382">
    <property type="entry name" value="AAA"/>
    <property type="match status" value="1"/>
</dbReference>
<dbReference type="SUPFAM" id="SSF52540">
    <property type="entry name" value="P-loop containing nucleoside triphosphate hydrolases"/>
    <property type="match status" value="1"/>
</dbReference>
<dbReference type="AlphaFoldDB" id="A0A6J7TLD2"/>
<dbReference type="InterPro" id="IPR027417">
    <property type="entry name" value="P-loop_NTPase"/>
</dbReference>
<dbReference type="EMBL" id="CAFBQN010000009">
    <property type="protein sequence ID" value="CAB5053952.1"/>
    <property type="molecule type" value="Genomic_DNA"/>
</dbReference>
<organism evidence="6">
    <name type="scientific">freshwater metagenome</name>
    <dbReference type="NCBI Taxonomy" id="449393"/>
    <lineage>
        <taxon>unclassified sequences</taxon>
        <taxon>metagenomes</taxon>
        <taxon>ecological metagenomes</taxon>
    </lineage>
</organism>
<dbReference type="InterPro" id="IPR003593">
    <property type="entry name" value="AAA+_ATPase"/>
</dbReference>
<gene>
    <name evidence="5" type="ORF">UFOPK2837_00077</name>
    <name evidence="6" type="ORF">UFOPK4319_00278</name>
</gene>
<dbReference type="Pfam" id="PF00005">
    <property type="entry name" value="ABC_tran"/>
    <property type="match status" value="1"/>
</dbReference>
<evidence type="ECO:0000259" key="4">
    <source>
        <dbReference type="PROSITE" id="PS50893"/>
    </source>
</evidence>
<sequence>MSTENILEVDGIRQEFGGLVALDNVSFNVRKGEIHGLIGPNGAGKSTLINVMTGIYKPRQGTVSVAGNTLTGKRPDQVYAAGIARTFQNIRLWPELSLFDNVMIGAYRSSEIQPWNALLRRRKLRQRVSGMEKATLEALSTFDLDKYADRPAGSLSYGQKKLLELARAVVASPTLLLLDEPAAGLNPVEVGNLQERLKKLVEGGTSVLVIEHNMKFVMGLCENISVLNFGRKIMTGTPSEVQNSPDVIEAYLGSASFQNSKKI</sequence>
<dbReference type="GO" id="GO:0005524">
    <property type="term" value="F:ATP binding"/>
    <property type="evidence" value="ECO:0007669"/>
    <property type="project" value="UniProtKB-KW"/>
</dbReference>
<dbReference type="PANTHER" id="PTHR45772:SF9">
    <property type="entry name" value="CONSERVED COMPONENT OF ABC TRANSPORTER FOR NATURAL AMINO ACIDS"/>
    <property type="match status" value="1"/>
</dbReference>
<reference evidence="6" key="1">
    <citation type="submission" date="2020-05" db="EMBL/GenBank/DDBJ databases">
        <authorList>
            <person name="Chiriac C."/>
            <person name="Salcher M."/>
            <person name="Ghai R."/>
            <person name="Kavagutti S V."/>
        </authorList>
    </citation>
    <scope>NUCLEOTIDE SEQUENCE</scope>
</reference>
<protein>
    <submittedName>
        <fullName evidence="6">Unannotated protein</fullName>
    </submittedName>
</protein>
<evidence type="ECO:0000313" key="6">
    <source>
        <dbReference type="EMBL" id="CAB5053952.1"/>
    </source>
</evidence>
<dbReference type="InterPro" id="IPR003439">
    <property type="entry name" value="ABC_transporter-like_ATP-bd"/>
</dbReference>
<dbReference type="PANTHER" id="PTHR45772">
    <property type="entry name" value="CONSERVED COMPONENT OF ABC TRANSPORTER FOR NATURAL AMINO ACIDS-RELATED"/>
    <property type="match status" value="1"/>
</dbReference>
<dbReference type="Pfam" id="PF12399">
    <property type="entry name" value="BCA_ABC_TP_C"/>
    <property type="match status" value="1"/>
</dbReference>
<dbReference type="CDD" id="cd03219">
    <property type="entry name" value="ABC_Mj1267_LivG_branched"/>
    <property type="match status" value="1"/>
</dbReference>
<dbReference type="GO" id="GO:0005886">
    <property type="term" value="C:plasma membrane"/>
    <property type="evidence" value="ECO:0007669"/>
    <property type="project" value="TreeGrafter"/>
</dbReference>
<dbReference type="Gene3D" id="3.40.50.300">
    <property type="entry name" value="P-loop containing nucleotide triphosphate hydrolases"/>
    <property type="match status" value="1"/>
</dbReference>
<evidence type="ECO:0000256" key="3">
    <source>
        <dbReference type="ARBA" id="ARBA00022840"/>
    </source>
</evidence>
<keyword evidence="3" id="KW-0067">ATP-binding</keyword>
<evidence type="ECO:0000313" key="5">
    <source>
        <dbReference type="EMBL" id="CAB4742324.1"/>
    </source>
</evidence>
<feature type="domain" description="ABC transporter" evidence="4">
    <location>
        <begin position="1"/>
        <end position="254"/>
    </location>
</feature>
<evidence type="ECO:0000256" key="1">
    <source>
        <dbReference type="ARBA" id="ARBA00022448"/>
    </source>
</evidence>
<dbReference type="InterPro" id="IPR032823">
    <property type="entry name" value="BCA_ABC_TP_C"/>
</dbReference>
<dbReference type="PROSITE" id="PS00211">
    <property type="entry name" value="ABC_TRANSPORTER_1"/>
    <property type="match status" value="1"/>
</dbReference>